<name>A0A7Y3RC75_9FLAO</name>
<evidence type="ECO:0000313" key="1">
    <source>
        <dbReference type="EMBL" id="NNT73252.1"/>
    </source>
</evidence>
<gene>
    <name evidence="1" type="ORF">HKT18_13590</name>
</gene>
<dbReference type="EMBL" id="JABEVX010000013">
    <property type="protein sequence ID" value="NNT73252.1"/>
    <property type="molecule type" value="Genomic_DNA"/>
</dbReference>
<evidence type="ECO:0000313" key="2">
    <source>
        <dbReference type="Proteomes" id="UP000536509"/>
    </source>
</evidence>
<protein>
    <submittedName>
        <fullName evidence="1">Uncharacterized protein</fullName>
    </submittedName>
</protein>
<dbReference type="AlphaFoldDB" id="A0A7Y3RC75"/>
<organism evidence="1 2">
    <name type="scientific">Flavobacterium rivulicola</name>
    <dbReference type="NCBI Taxonomy" id="2732161"/>
    <lineage>
        <taxon>Bacteria</taxon>
        <taxon>Pseudomonadati</taxon>
        <taxon>Bacteroidota</taxon>
        <taxon>Flavobacteriia</taxon>
        <taxon>Flavobacteriales</taxon>
        <taxon>Flavobacteriaceae</taxon>
        <taxon>Flavobacterium</taxon>
    </lineage>
</organism>
<sequence>MNEKSQDKEPAADDWRRQGQEKYLKGIKLELRDYFLYGEGWEHDHCEFCNDKFSLNDVDLKKGYMSEDGYRWICIECFNDFKDEFSWQVKI</sequence>
<reference evidence="1 2" key="1">
    <citation type="submission" date="2020-05" db="EMBL/GenBank/DDBJ databases">
        <title>Draft genome of Flavobacterium sp. IMCC34852.</title>
        <authorList>
            <person name="Song J."/>
            <person name="Cho J.-C."/>
        </authorList>
    </citation>
    <scope>NUCLEOTIDE SEQUENCE [LARGE SCALE GENOMIC DNA]</scope>
    <source>
        <strain evidence="1 2">IMCC34852</strain>
    </source>
</reference>
<proteinExistence type="predicted"/>
<accession>A0A7Y3RC75</accession>
<dbReference type="Proteomes" id="UP000536509">
    <property type="component" value="Unassembled WGS sequence"/>
</dbReference>
<dbReference type="RefSeq" id="WP_171223411.1">
    <property type="nucleotide sequence ID" value="NZ_CP121446.1"/>
</dbReference>
<keyword evidence="2" id="KW-1185">Reference proteome</keyword>
<comment type="caution">
    <text evidence="1">The sequence shown here is derived from an EMBL/GenBank/DDBJ whole genome shotgun (WGS) entry which is preliminary data.</text>
</comment>